<evidence type="ECO:0000313" key="1">
    <source>
        <dbReference type="EMBL" id="MTI25709.1"/>
    </source>
</evidence>
<dbReference type="SUPFAM" id="SSF53901">
    <property type="entry name" value="Thiolase-like"/>
    <property type="match status" value="1"/>
</dbReference>
<dbReference type="PANTHER" id="PTHR34069">
    <property type="entry name" value="3-OXOACYL-[ACYL-CARRIER-PROTEIN] SYNTHASE 3"/>
    <property type="match status" value="1"/>
</dbReference>
<gene>
    <name evidence="1" type="ORF">E1163_12205</name>
</gene>
<dbReference type="PANTHER" id="PTHR34069:SF2">
    <property type="entry name" value="BETA-KETOACYL-[ACYL-CARRIER-PROTEIN] SYNTHASE III"/>
    <property type="match status" value="1"/>
</dbReference>
<reference evidence="1 2" key="1">
    <citation type="submission" date="2019-02" db="EMBL/GenBank/DDBJ databases">
        <authorList>
            <person name="Goldberg S.R."/>
            <person name="Haltli B.A."/>
            <person name="Correa H."/>
            <person name="Russell K.G."/>
        </authorList>
    </citation>
    <scope>NUCLEOTIDE SEQUENCE [LARGE SCALE GENOMIC DNA]</scope>
    <source>
        <strain evidence="1 2">JCM 16186</strain>
    </source>
</reference>
<dbReference type="EMBL" id="SMLW01000534">
    <property type="protein sequence ID" value="MTI25709.1"/>
    <property type="molecule type" value="Genomic_DNA"/>
</dbReference>
<sequence length="286" mass="32069">EHIPAMFDSREDYLMFTQAVLGLEYLKIETENNHEELLDKLIKKMLGSCEIKPEDIDLIILTEEKRLDTKKNLGKYIQHRYSMANAFVLNISGNHCANMAYAWTMVNKCFSHTDHIKNILILNASITDAICDRVIGTYGVLSDGAGLMLLKKERGICSLLDTVALSKGALNKVDMNQDNSITHLKYTNRSIMELLTRNAVQINQVKKIITQNANPMLLTNALAAESFDLDRIFIDNIGRLGHIDSVDFIVNLKDVIDSGTLNKNDLLVAFNMGWAGSYVSSLISLN</sequence>
<evidence type="ECO:0000313" key="2">
    <source>
        <dbReference type="Proteomes" id="UP000798808"/>
    </source>
</evidence>
<comment type="caution">
    <text evidence="1">The sequence shown here is derived from an EMBL/GenBank/DDBJ whole genome shotgun (WGS) entry which is preliminary data.</text>
</comment>
<protein>
    <recommendedName>
        <fullName evidence="3">Beta-ketoacyl-[acyl-carrier-protein] synthase III C-terminal domain-containing protein</fullName>
    </recommendedName>
</protein>
<feature type="non-terminal residue" evidence="1">
    <location>
        <position position="1"/>
    </location>
</feature>
<organism evidence="1 2">
    <name type="scientific">Fulvivirga kasyanovii</name>
    <dbReference type="NCBI Taxonomy" id="396812"/>
    <lineage>
        <taxon>Bacteria</taxon>
        <taxon>Pseudomonadati</taxon>
        <taxon>Bacteroidota</taxon>
        <taxon>Cytophagia</taxon>
        <taxon>Cytophagales</taxon>
        <taxon>Fulvivirgaceae</taxon>
        <taxon>Fulvivirga</taxon>
    </lineage>
</organism>
<evidence type="ECO:0008006" key="3">
    <source>
        <dbReference type="Google" id="ProtNLM"/>
    </source>
</evidence>
<accession>A0ABW9RNK4</accession>
<keyword evidence="2" id="KW-1185">Reference proteome</keyword>
<proteinExistence type="predicted"/>
<dbReference type="InterPro" id="IPR016039">
    <property type="entry name" value="Thiolase-like"/>
</dbReference>
<dbReference type="Gene3D" id="3.40.47.10">
    <property type="match status" value="2"/>
</dbReference>
<name>A0ABW9RNK4_9BACT</name>
<dbReference type="RefSeq" id="WP_155172057.1">
    <property type="nucleotide sequence ID" value="NZ_SMLW01000534.1"/>
</dbReference>
<dbReference type="Proteomes" id="UP000798808">
    <property type="component" value="Unassembled WGS sequence"/>
</dbReference>